<evidence type="ECO:0000256" key="4">
    <source>
        <dbReference type="ARBA" id="ARBA00022824"/>
    </source>
</evidence>
<dbReference type="GO" id="GO:0016020">
    <property type="term" value="C:membrane"/>
    <property type="evidence" value="ECO:0007669"/>
    <property type="project" value="UniProtKB-SubCell"/>
</dbReference>
<dbReference type="GO" id="GO:0005783">
    <property type="term" value="C:endoplasmic reticulum"/>
    <property type="evidence" value="ECO:0007669"/>
    <property type="project" value="UniProtKB-SubCell"/>
</dbReference>
<feature type="compositionally biased region" description="Basic and acidic residues" evidence="7">
    <location>
        <begin position="1"/>
        <end position="10"/>
    </location>
</feature>
<keyword evidence="6" id="KW-0472">Membrane</keyword>
<accession>A0A8E2EJU7</accession>
<sequence length="609" mass="67980">MTDSTKDANKHAGKRSYMRESLDSSFGDPLRDFKTPVAFRKISKTTDKESANSKAEFEKSPTSIHPPLKDAAGSRVTGLPASQPDDALNMILKATIEDNLSEEEKSKLRVSTVIVPSCYNNEQERVALVWFHDGVPTFLSELVGNPLGDWQVEMGDTDINFDRHFFGSTQLYTPNPEAPITADIIAITGLDGHAYGSWRGKGNLGRMWLRDFLSKDLPCCRTMTYGYNSKLSSHGIDTIMDYGRSFSSRTASAKILADQDNHPRNALLQQIRTKSDLLAFQLADFRNLIRDRKVVSFYETGQTRQLEFDSESGHWKRTGDFVTAVDTDSALLQLPDYMEEMIPLDADHSMIVKFNSRNDRGYTSAREKLRQFEWDAPNIIAARFSSDKRHISYYPDAGTQAHAHAALPFTRTDHPPAVRAFGGGENPDAHLKQNHTKPFTITVRNLSNNGSRIGSFRDDGDRIFVNNSLELKHFDNWASRMTFQIATDAGIPSPNNYVVGMARKQEGDLPVPVAAVELKPGADYFFTPSETVFVRATNLEPGLIHTFHNANDENVAKVVFRGTHTQAVVTELSNGTFTVTYRCTVQHSAYSNAMVSPVPCNGFDLRLAD</sequence>
<evidence type="ECO:0000256" key="3">
    <source>
        <dbReference type="ARBA" id="ARBA00004370"/>
    </source>
</evidence>
<dbReference type="InterPro" id="IPR052374">
    <property type="entry name" value="SERAC1"/>
</dbReference>
<name>A0A8E2EJU7_9PEZI</name>
<comment type="subcellular location">
    <subcellularLocation>
        <location evidence="2">Endoplasmic reticulum</location>
    </subcellularLocation>
    <subcellularLocation>
        <location evidence="3">Membrane</location>
    </subcellularLocation>
    <subcellularLocation>
        <location evidence="1">Mitochondrion</location>
    </subcellularLocation>
</comment>
<evidence type="ECO:0000256" key="7">
    <source>
        <dbReference type="SAM" id="MobiDB-lite"/>
    </source>
</evidence>
<gene>
    <name evidence="8" type="ORF">K432DRAFT_400426</name>
</gene>
<dbReference type="GO" id="GO:0005739">
    <property type="term" value="C:mitochondrion"/>
    <property type="evidence" value="ECO:0007669"/>
    <property type="project" value="UniProtKB-SubCell"/>
</dbReference>
<dbReference type="EMBL" id="KV744822">
    <property type="protein sequence ID" value="OCK85224.1"/>
    <property type="molecule type" value="Genomic_DNA"/>
</dbReference>
<evidence type="ECO:0000256" key="6">
    <source>
        <dbReference type="ARBA" id="ARBA00023136"/>
    </source>
</evidence>
<evidence type="ECO:0000256" key="5">
    <source>
        <dbReference type="ARBA" id="ARBA00023128"/>
    </source>
</evidence>
<keyword evidence="9" id="KW-1185">Reference proteome</keyword>
<proteinExistence type="predicted"/>
<evidence type="ECO:0000256" key="1">
    <source>
        <dbReference type="ARBA" id="ARBA00004173"/>
    </source>
</evidence>
<dbReference type="Proteomes" id="UP000250266">
    <property type="component" value="Unassembled WGS sequence"/>
</dbReference>
<reference evidence="8 9" key="1">
    <citation type="journal article" date="2016" name="Nat. Commun.">
        <title>Ectomycorrhizal ecology is imprinted in the genome of the dominant symbiotic fungus Cenococcum geophilum.</title>
        <authorList>
            <consortium name="DOE Joint Genome Institute"/>
            <person name="Peter M."/>
            <person name="Kohler A."/>
            <person name="Ohm R.A."/>
            <person name="Kuo A."/>
            <person name="Krutzmann J."/>
            <person name="Morin E."/>
            <person name="Arend M."/>
            <person name="Barry K.W."/>
            <person name="Binder M."/>
            <person name="Choi C."/>
            <person name="Clum A."/>
            <person name="Copeland A."/>
            <person name="Grisel N."/>
            <person name="Haridas S."/>
            <person name="Kipfer T."/>
            <person name="LaButti K."/>
            <person name="Lindquist E."/>
            <person name="Lipzen A."/>
            <person name="Maire R."/>
            <person name="Meier B."/>
            <person name="Mihaltcheva S."/>
            <person name="Molinier V."/>
            <person name="Murat C."/>
            <person name="Poggeler S."/>
            <person name="Quandt C.A."/>
            <person name="Sperisen C."/>
            <person name="Tritt A."/>
            <person name="Tisserant E."/>
            <person name="Crous P.W."/>
            <person name="Henrissat B."/>
            <person name="Nehls U."/>
            <person name="Egli S."/>
            <person name="Spatafora J.W."/>
            <person name="Grigoriev I.V."/>
            <person name="Martin F.M."/>
        </authorList>
    </citation>
    <scope>NUCLEOTIDE SEQUENCE [LARGE SCALE GENOMIC DNA]</scope>
    <source>
        <strain evidence="8 9">CBS 459.81</strain>
    </source>
</reference>
<dbReference type="PANTHER" id="PTHR48182">
    <property type="entry name" value="PROTEIN SERAC1"/>
    <property type="match status" value="1"/>
</dbReference>
<feature type="region of interest" description="Disordered" evidence="7">
    <location>
        <begin position="1"/>
        <end position="80"/>
    </location>
</feature>
<dbReference type="AlphaFoldDB" id="A0A8E2EJU7"/>
<feature type="compositionally biased region" description="Basic and acidic residues" evidence="7">
    <location>
        <begin position="44"/>
        <end position="59"/>
    </location>
</feature>
<evidence type="ECO:0000256" key="2">
    <source>
        <dbReference type="ARBA" id="ARBA00004240"/>
    </source>
</evidence>
<dbReference type="PANTHER" id="PTHR48182:SF2">
    <property type="entry name" value="PROTEIN SERAC1"/>
    <property type="match status" value="1"/>
</dbReference>
<keyword evidence="5" id="KW-0496">Mitochondrion</keyword>
<evidence type="ECO:0000313" key="9">
    <source>
        <dbReference type="Proteomes" id="UP000250266"/>
    </source>
</evidence>
<protein>
    <submittedName>
        <fullName evidence="8">Uncharacterized protein</fullName>
    </submittedName>
</protein>
<dbReference type="OrthoDB" id="3782109at2759"/>
<evidence type="ECO:0000313" key="8">
    <source>
        <dbReference type="EMBL" id="OCK85224.1"/>
    </source>
</evidence>
<keyword evidence="4" id="KW-0256">Endoplasmic reticulum</keyword>
<organism evidence="8 9">
    <name type="scientific">Lepidopterella palustris CBS 459.81</name>
    <dbReference type="NCBI Taxonomy" id="1314670"/>
    <lineage>
        <taxon>Eukaryota</taxon>
        <taxon>Fungi</taxon>
        <taxon>Dikarya</taxon>
        <taxon>Ascomycota</taxon>
        <taxon>Pezizomycotina</taxon>
        <taxon>Dothideomycetes</taxon>
        <taxon>Pleosporomycetidae</taxon>
        <taxon>Mytilinidiales</taxon>
        <taxon>Argynnaceae</taxon>
        <taxon>Lepidopterella</taxon>
    </lineage>
</organism>